<keyword evidence="8" id="KW-0963">Cytoplasm</keyword>
<dbReference type="PROSITE" id="PS51171">
    <property type="entry name" value="PREPHENATE_DEHYDR_3"/>
    <property type="match status" value="1"/>
</dbReference>
<dbReference type="GO" id="GO:0004106">
    <property type="term" value="F:chorismate mutase activity"/>
    <property type="evidence" value="ECO:0007669"/>
    <property type="project" value="UniProtKB-EC"/>
</dbReference>
<dbReference type="InterPro" id="IPR001086">
    <property type="entry name" value="Preph_deHydtase"/>
</dbReference>
<evidence type="ECO:0000256" key="2">
    <source>
        <dbReference type="ARBA" id="ARBA00002364"/>
    </source>
</evidence>
<dbReference type="InterPro" id="IPR002701">
    <property type="entry name" value="CM_II_prokaryot"/>
</dbReference>
<keyword evidence="11" id="KW-0584">Phenylalanine biosynthesis</keyword>
<dbReference type="Pfam" id="PF00800">
    <property type="entry name" value="PDT"/>
    <property type="match status" value="1"/>
</dbReference>
<dbReference type="CDD" id="cd13630">
    <property type="entry name" value="PBP2_PDT_1"/>
    <property type="match status" value="1"/>
</dbReference>
<feature type="domain" description="ACT" evidence="22">
    <location>
        <begin position="282"/>
        <end position="359"/>
    </location>
</feature>
<evidence type="ECO:0000313" key="24">
    <source>
        <dbReference type="Proteomes" id="UP000469346"/>
    </source>
</evidence>
<dbReference type="PROSITE" id="PS00857">
    <property type="entry name" value="PREPHENATE_DEHYDR_1"/>
    <property type="match status" value="1"/>
</dbReference>
<evidence type="ECO:0000256" key="3">
    <source>
        <dbReference type="ARBA" id="ARBA00004496"/>
    </source>
</evidence>
<dbReference type="PROSITE" id="PS51168">
    <property type="entry name" value="CHORISMATE_MUT_2"/>
    <property type="match status" value="1"/>
</dbReference>
<dbReference type="InterPro" id="IPR008242">
    <property type="entry name" value="Chor_mutase/pphenate_deHydtase"/>
</dbReference>
<name>A0A6N9TLH5_DISTH</name>
<dbReference type="SUPFAM" id="SSF55021">
    <property type="entry name" value="ACT-like"/>
    <property type="match status" value="1"/>
</dbReference>
<dbReference type="FunFam" id="3.30.70.260:FF:000012">
    <property type="entry name" value="Prephenate dehydratase"/>
    <property type="match status" value="1"/>
</dbReference>
<dbReference type="InterPro" id="IPR036979">
    <property type="entry name" value="CM_dom_sf"/>
</dbReference>
<dbReference type="GO" id="GO:0005737">
    <property type="term" value="C:cytoplasm"/>
    <property type="evidence" value="ECO:0007669"/>
    <property type="project" value="UniProtKB-SubCell"/>
</dbReference>
<keyword evidence="12" id="KW-0413">Isomerase</keyword>
<keyword evidence="10" id="KW-0057">Aromatic amino acid biosynthesis</keyword>
<evidence type="ECO:0000256" key="14">
    <source>
        <dbReference type="ARBA" id="ARBA00023268"/>
    </source>
</evidence>
<sequence length="366" mass="39638">MTTETDLSKRLRELRARIDAVDGEIVRLLKERLDVALEIGRAKAEAGQDPLDPAREQEVIRNILSRNGGAFPAESLKAVFTEIISACRNAQRPERVGYLGPEGTFSHLAATRFFGHAPELLPVPEITEVFDGVARGRMDHGVVPIENSVEGSVAQTLDGLVEFDVKVCGEVFLPVSHALMNRSGRLEDIRRVLSHAQSLAQCRMWLRRNLPGIPVEAVGSTAQAAARAAEDPGAAAIAAPAAAERFGLRIVAEGIEDYAGNTTRFLVLGRNCPGPTGNDKTSLLLSLENRPGALYRTLKPLADRSINLTKIQSRPVKNEPWRYLFFVDLAGHLSDPDIRDGVAAVEEGCASLKWLGSYPAGEPLAA</sequence>
<feature type="domain" description="Prephenate dehydratase" evidence="21">
    <location>
        <begin position="95"/>
        <end position="270"/>
    </location>
</feature>
<evidence type="ECO:0000256" key="10">
    <source>
        <dbReference type="ARBA" id="ARBA00023141"/>
    </source>
</evidence>
<dbReference type="SUPFAM" id="SSF48600">
    <property type="entry name" value="Chorismate mutase II"/>
    <property type="match status" value="1"/>
</dbReference>
<dbReference type="Gene3D" id="1.20.59.10">
    <property type="entry name" value="Chorismate mutase"/>
    <property type="match status" value="1"/>
</dbReference>
<dbReference type="InterPro" id="IPR002912">
    <property type="entry name" value="ACT_dom"/>
</dbReference>
<protein>
    <recommendedName>
        <fullName evidence="7">Bifunctional chorismate mutase/prephenate dehydratase</fullName>
        <ecNumber evidence="6">4.2.1.51</ecNumber>
    </recommendedName>
    <alternativeName>
        <fullName evidence="16">Chorismate mutase-prephenate dehydratase</fullName>
    </alternativeName>
    <alternativeName>
        <fullName evidence="15">p-protein</fullName>
    </alternativeName>
</protein>
<dbReference type="AlphaFoldDB" id="A0A6N9TLH5"/>
<dbReference type="UniPathway" id="UPA00120">
    <property type="reaction ID" value="UER00203"/>
</dbReference>
<keyword evidence="24" id="KW-1185">Reference proteome</keyword>
<dbReference type="Pfam" id="PF01817">
    <property type="entry name" value="CM_2"/>
    <property type="match status" value="1"/>
</dbReference>
<evidence type="ECO:0000313" key="23">
    <source>
        <dbReference type="EMBL" id="NDY41280.1"/>
    </source>
</evidence>
<dbReference type="PIRSF" id="PIRSF001500">
    <property type="entry name" value="Chor_mut_pdt_Ppr"/>
    <property type="match status" value="1"/>
</dbReference>
<evidence type="ECO:0000256" key="1">
    <source>
        <dbReference type="ARBA" id="ARBA00000824"/>
    </source>
</evidence>
<feature type="binding site" evidence="18">
    <location>
        <position position="32"/>
    </location>
    <ligand>
        <name>substrate</name>
    </ligand>
</feature>
<dbReference type="PANTHER" id="PTHR21022:SF19">
    <property type="entry name" value="PREPHENATE DEHYDRATASE-RELATED"/>
    <property type="match status" value="1"/>
</dbReference>
<evidence type="ECO:0000259" key="22">
    <source>
        <dbReference type="PROSITE" id="PS51671"/>
    </source>
</evidence>
<evidence type="ECO:0000256" key="8">
    <source>
        <dbReference type="ARBA" id="ARBA00022490"/>
    </source>
</evidence>
<dbReference type="Gene3D" id="3.40.190.10">
    <property type="entry name" value="Periplasmic binding protein-like II"/>
    <property type="match status" value="2"/>
</dbReference>
<keyword evidence="14" id="KW-0511">Multifunctional enzyme</keyword>
<accession>A0A6N9TLH5</accession>
<dbReference type="CDD" id="cd04905">
    <property type="entry name" value="ACT_CM-PDT"/>
    <property type="match status" value="1"/>
</dbReference>
<evidence type="ECO:0000256" key="6">
    <source>
        <dbReference type="ARBA" id="ARBA00013147"/>
    </source>
</evidence>
<dbReference type="Proteomes" id="UP000469346">
    <property type="component" value="Unassembled WGS sequence"/>
</dbReference>
<comment type="function">
    <text evidence="2">Catalyzes the Claisen rearrangement of chorismate to prephenate and the decarboxylation/dehydration of prephenate to phenylpyruvate.</text>
</comment>
<evidence type="ECO:0000256" key="11">
    <source>
        <dbReference type="ARBA" id="ARBA00023222"/>
    </source>
</evidence>
<dbReference type="RefSeq" id="WP_163297410.1">
    <property type="nucleotide sequence ID" value="NZ_JAAGRR010000001.1"/>
</dbReference>
<dbReference type="GO" id="GO:0046417">
    <property type="term" value="P:chorismate metabolic process"/>
    <property type="evidence" value="ECO:0007669"/>
    <property type="project" value="InterPro"/>
</dbReference>
<dbReference type="PANTHER" id="PTHR21022">
    <property type="entry name" value="PREPHENATE DEHYDRATASE P PROTEIN"/>
    <property type="match status" value="1"/>
</dbReference>
<evidence type="ECO:0000256" key="12">
    <source>
        <dbReference type="ARBA" id="ARBA00023235"/>
    </source>
</evidence>
<evidence type="ECO:0000256" key="15">
    <source>
        <dbReference type="ARBA" id="ARBA00031175"/>
    </source>
</evidence>
<dbReference type="Pfam" id="PF01842">
    <property type="entry name" value="ACT"/>
    <property type="match status" value="1"/>
</dbReference>
<dbReference type="GO" id="GO:0009094">
    <property type="term" value="P:L-phenylalanine biosynthetic process"/>
    <property type="evidence" value="ECO:0007669"/>
    <property type="project" value="UniProtKB-UniPathway"/>
</dbReference>
<dbReference type="FunFam" id="3.40.190.10:FF:000029">
    <property type="entry name" value="Chorismate mutase/Prephenate dehydratase"/>
    <property type="match status" value="1"/>
</dbReference>
<feature type="domain" description="Chorismate mutase" evidence="20">
    <location>
        <begin position="5"/>
        <end position="95"/>
    </location>
</feature>
<reference evidence="23 24" key="1">
    <citation type="submission" date="2020-02" db="EMBL/GenBank/DDBJ databases">
        <title>Comparative genomics of sulfur disproportionating microorganisms.</title>
        <authorList>
            <person name="Ward L.M."/>
            <person name="Bertran E."/>
            <person name="Johnston D.T."/>
        </authorList>
    </citation>
    <scope>NUCLEOTIDE SEQUENCE [LARGE SCALE GENOMIC DNA]</scope>
    <source>
        <strain evidence="23 24">DSM 100025</strain>
    </source>
</reference>
<dbReference type="Gene3D" id="3.30.70.260">
    <property type="match status" value="1"/>
</dbReference>
<feature type="binding site" evidence="18">
    <location>
        <position position="87"/>
    </location>
    <ligand>
        <name>substrate</name>
    </ligand>
</feature>
<comment type="catalytic activity">
    <reaction evidence="17">
        <text>prephenate + H(+) = 3-phenylpyruvate + CO2 + H2O</text>
        <dbReference type="Rhea" id="RHEA:21648"/>
        <dbReference type="ChEBI" id="CHEBI:15377"/>
        <dbReference type="ChEBI" id="CHEBI:15378"/>
        <dbReference type="ChEBI" id="CHEBI:16526"/>
        <dbReference type="ChEBI" id="CHEBI:18005"/>
        <dbReference type="ChEBI" id="CHEBI:29934"/>
        <dbReference type="EC" id="4.2.1.51"/>
    </reaction>
</comment>
<evidence type="ECO:0000259" key="20">
    <source>
        <dbReference type="PROSITE" id="PS51168"/>
    </source>
</evidence>
<dbReference type="NCBIfam" id="NF008865">
    <property type="entry name" value="PRK11898.1"/>
    <property type="match status" value="1"/>
</dbReference>
<organism evidence="23 24">
    <name type="scientific">Dissulfurirhabdus thermomarina</name>
    <dbReference type="NCBI Taxonomy" id="1765737"/>
    <lineage>
        <taxon>Bacteria</taxon>
        <taxon>Deltaproteobacteria</taxon>
        <taxon>Dissulfurirhabdaceae</taxon>
        <taxon>Dissulfurirhabdus</taxon>
    </lineage>
</organism>
<keyword evidence="13 23" id="KW-0456">Lyase</keyword>
<feature type="binding site" evidence="18">
    <location>
        <position position="91"/>
    </location>
    <ligand>
        <name>substrate</name>
    </ligand>
</feature>
<evidence type="ECO:0000256" key="4">
    <source>
        <dbReference type="ARBA" id="ARBA00004741"/>
    </source>
</evidence>
<dbReference type="GO" id="GO:0004664">
    <property type="term" value="F:prephenate dehydratase activity"/>
    <property type="evidence" value="ECO:0007669"/>
    <property type="project" value="UniProtKB-EC"/>
</dbReference>
<comment type="pathway">
    <text evidence="4">Amino-acid biosynthesis; L-phenylalanine biosynthesis; phenylpyruvate from prephenate: step 1/1.</text>
</comment>
<evidence type="ECO:0000259" key="21">
    <source>
        <dbReference type="PROSITE" id="PS51171"/>
    </source>
</evidence>
<evidence type="ECO:0000256" key="7">
    <source>
        <dbReference type="ARBA" id="ARBA00014401"/>
    </source>
</evidence>
<gene>
    <name evidence="23" type="primary">pheA</name>
    <name evidence="23" type="ORF">G3N55_00245</name>
</gene>
<evidence type="ECO:0000256" key="16">
    <source>
        <dbReference type="ARBA" id="ARBA00031520"/>
    </source>
</evidence>
<evidence type="ECO:0000256" key="5">
    <source>
        <dbReference type="ARBA" id="ARBA00004817"/>
    </source>
</evidence>
<evidence type="ECO:0000256" key="9">
    <source>
        <dbReference type="ARBA" id="ARBA00022605"/>
    </source>
</evidence>
<comment type="caution">
    <text evidence="23">The sequence shown here is derived from an EMBL/GenBank/DDBJ whole genome shotgun (WGS) entry which is preliminary data.</text>
</comment>
<feature type="binding site" evidence="18">
    <location>
        <position position="43"/>
    </location>
    <ligand>
        <name>substrate</name>
    </ligand>
</feature>
<dbReference type="InterPro" id="IPR036263">
    <property type="entry name" value="Chorismate_II_sf"/>
</dbReference>
<comment type="pathway">
    <text evidence="5">Metabolic intermediate biosynthesis; prephenate biosynthesis; prephenate from chorismate: step 1/1.</text>
</comment>
<dbReference type="UniPathway" id="UPA00121">
    <property type="reaction ID" value="UER00345"/>
</dbReference>
<dbReference type="InterPro" id="IPR018528">
    <property type="entry name" value="Preph_deHydtase_CS"/>
</dbReference>
<evidence type="ECO:0000256" key="19">
    <source>
        <dbReference type="PIRSR" id="PIRSR001500-2"/>
    </source>
</evidence>
<dbReference type="EC" id="4.2.1.51" evidence="6"/>
<dbReference type="SMART" id="SM00830">
    <property type="entry name" value="CM_2"/>
    <property type="match status" value="1"/>
</dbReference>
<feature type="site" description="Essential for prephenate dehydratase activity" evidence="19">
    <location>
        <position position="263"/>
    </location>
</feature>
<evidence type="ECO:0000256" key="17">
    <source>
        <dbReference type="ARBA" id="ARBA00047848"/>
    </source>
</evidence>
<evidence type="ECO:0000256" key="13">
    <source>
        <dbReference type="ARBA" id="ARBA00023239"/>
    </source>
</evidence>
<proteinExistence type="predicted"/>
<feature type="binding site" evidence="18">
    <location>
        <position position="15"/>
    </location>
    <ligand>
        <name>substrate</name>
    </ligand>
</feature>
<dbReference type="PROSITE" id="PS51671">
    <property type="entry name" value="ACT"/>
    <property type="match status" value="1"/>
</dbReference>
<keyword evidence="9" id="KW-0028">Amino-acid biosynthesis</keyword>
<evidence type="ECO:0000256" key="18">
    <source>
        <dbReference type="PIRSR" id="PIRSR001500-1"/>
    </source>
</evidence>
<feature type="binding site" evidence="18">
    <location>
        <position position="56"/>
    </location>
    <ligand>
        <name>substrate</name>
    </ligand>
</feature>
<feature type="binding site" evidence="18">
    <location>
        <position position="52"/>
    </location>
    <ligand>
        <name>substrate</name>
    </ligand>
</feature>
<comment type="catalytic activity">
    <reaction evidence="1">
        <text>chorismate = prephenate</text>
        <dbReference type="Rhea" id="RHEA:13897"/>
        <dbReference type="ChEBI" id="CHEBI:29748"/>
        <dbReference type="ChEBI" id="CHEBI:29934"/>
        <dbReference type="EC" id="5.4.99.5"/>
    </reaction>
</comment>
<dbReference type="SUPFAM" id="SSF53850">
    <property type="entry name" value="Periplasmic binding protein-like II"/>
    <property type="match status" value="1"/>
</dbReference>
<dbReference type="InterPro" id="IPR045865">
    <property type="entry name" value="ACT-like_dom_sf"/>
</dbReference>
<dbReference type="EMBL" id="JAAGRR010000001">
    <property type="protein sequence ID" value="NDY41280.1"/>
    <property type="molecule type" value="Genomic_DNA"/>
</dbReference>
<comment type="subcellular location">
    <subcellularLocation>
        <location evidence="3">Cytoplasm</location>
    </subcellularLocation>
</comment>